<sequence length="105" mass="12056">MEQLPTPSDRRNICNYDGLRREICRLMRGMCSNVHHVCQVRLVFRLMPVMVMVVIGDAGRDLLGRMRLRQGVMPSCQQGHTQQSEQAAQRRHAPTPYKRRAVTPG</sequence>
<feature type="region of interest" description="Disordered" evidence="1">
    <location>
        <begin position="73"/>
        <end position="105"/>
    </location>
</feature>
<evidence type="ECO:0000313" key="3">
    <source>
        <dbReference type="Proteomes" id="UP000515377"/>
    </source>
</evidence>
<dbReference type="AlphaFoldDB" id="A0A9X7UAE2"/>
<reference evidence="2 3" key="1">
    <citation type="submission" date="2020-07" db="EMBL/GenBank/DDBJ databases">
        <title>Whole genome sequence of Sphingobium yanoikuyae A3.</title>
        <authorList>
            <person name="Han S.-S."/>
        </authorList>
    </citation>
    <scope>NUCLEOTIDE SEQUENCE [LARGE SCALE GENOMIC DNA]</scope>
    <source>
        <strain evidence="2 3">A3</strain>
    </source>
</reference>
<feature type="compositionally biased region" description="Basic residues" evidence="1">
    <location>
        <begin position="89"/>
        <end position="105"/>
    </location>
</feature>
<evidence type="ECO:0000313" key="2">
    <source>
        <dbReference type="EMBL" id="QNG46836.1"/>
    </source>
</evidence>
<accession>A0A9X7UAE2</accession>
<feature type="compositionally biased region" description="Polar residues" evidence="1">
    <location>
        <begin position="75"/>
        <end position="87"/>
    </location>
</feature>
<proteinExistence type="predicted"/>
<dbReference type="EMBL" id="CP060122">
    <property type="protein sequence ID" value="QNG46836.1"/>
    <property type="molecule type" value="Genomic_DNA"/>
</dbReference>
<dbReference type="Proteomes" id="UP000515377">
    <property type="component" value="Chromosome"/>
</dbReference>
<gene>
    <name evidence="2" type="ORF">H3V42_04110</name>
</gene>
<name>A0A9X7UAE2_SPHYA</name>
<evidence type="ECO:0000256" key="1">
    <source>
        <dbReference type="SAM" id="MobiDB-lite"/>
    </source>
</evidence>
<organism evidence="2 3">
    <name type="scientific">Sphingobium yanoikuyae</name>
    <name type="common">Sphingomonas yanoikuyae</name>
    <dbReference type="NCBI Taxonomy" id="13690"/>
    <lineage>
        <taxon>Bacteria</taxon>
        <taxon>Pseudomonadati</taxon>
        <taxon>Pseudomonadota</taxon>
        <taxon>Alphaproteobacteria</taxon>
        <taxon>Sphingomonadales</taxon>
        <taxon>Sphingomonadaceae</taxon>
        <taxon>Sphingobium</taxon>
    </lineage>
</organism>
<protein>
    <submittedName>
        <fullName evidence="2">Uncharacterized protein</fullName>
    </submittedName>
</protein>